<feature type="transmembrane region" description="Helical" evidence="8">
    <location>
        <begin position="130"/>
        <end position="147"/>
    </location>
</feature>
<evidence type="ECO:0000256" key="4">
    <source>
        <dbReference type="ARBA" id="ARBA00022692"/>
    </source>
</evidence>
<feature type="transmembrane region" description="Helical" evidence="8">
    <location>
        <begin position="30"/>
        <end position="51"/>
    </location>
</feature>
<protein>
    <submittedName>
        <fullName evidence="10">Sodium:proton antiporter</fullName>
    </submittedName>
</protein>
<gene>
    <name evidence="10" type="ORF">C8046_06805</name>
</gene>
<feature type="transmembrane region" description="Helical" evidence="8">
    <location>
        <begin position="6"/>
        <end position="23"/>
    </location>
</feature>
<feature type="transmembrane region" description="Helical" evidence="8">
    <location>
        <begin position="334"/>
        <end position="357"/>
    </location>
</feature>
<feature type="transmembrane region" description="Helical" evidence="8">
    <location>
        <begin position="229"/>
        <end position="251"/>
    </location>
</feature>
<dbReference type="Proteomes" id="UP000245166">
    <property type="component" value="Unassembled WGS sequence"/>
</dbReference>
<comment type="caution">
    <text evidence="10">The sequence shown here is derived from an EMBL/GenBank/DDBJ whole genome shotgun (WGS) entry which is preliminary data.</text>
</comment>
<evidence type="ECO:0000256" key="2">
    <source>
        <dbReference type="ARBA" id="ARBA00005346"/>
    </source>
</evidence>
<dbReference type="Pfam" id="PF00361">
    <property type="entry name" value="Proton_antipo_M"/>
    <property type="match status" value="1"/>
</dbReference>
<evidence type="ECO:0000259" key="9">
    <source>
        <dbReference type="Pfam" id="PF00361"/>
    </source>
</evidence>
<dbReference type="PANTHER" id="PTHR42703">
    <property type="entry name" value="NADH DEHYDROGENASE"/>
    <property type="match status" value="1"/>
</dbReference>
<evidence type="ECO:0000256" key="3">
    <source>
        <dbReference type="ARBA" id="ARBA00022475"/>
    </source>
</evidence>
<sequence length="495" mass="49954">MTAALLPLLVLAPIAVAAVLAVLPERARPAVAIAGVLATSAVAVAVVLDVARNGPVELVLAGWDLPLGIALRADALAAAFLGLTAVVGPAVTIYATGHEKVRGGPAFWPLWLFLLGALNGVWIAGDLFNAYVTLELVTVAAVSLVALGGSGAAGAALRYLFVAVVGSLLFLLAVALVYGETGTLDMVRAGEGMADSPLLPVVLVLCAVGLGAKLALVPLHSWLPVAHPAAPAAVSAVLSALVIKASLVVLLRVWFTLAPGTPAAARVGTVVAAFGALAVVWGAVMALRRRRLKQIVAYSTVSQVGYLVLVLALASPLDGVIDDAAVAGWTGGVLIALAHGLAKAAMFLAAGTLALAYGSDRLAGLRGAVTRMPMTVAALGVAGVSLAGLPPTFGFVPKWQLLSSSIASDEWWWFVPLLVGGLLAFAYTAVMVRATFNVPGDDDVPTPQRVSAVLSVTPFVLAVLAVVLGLAAAPLAELIGSGYPGSVLDPAAGAR</sequence>
<keyword evidence="6 8" id="KW-0472">Membrane</keyword>
<dbReference type="InterPro" id="IPR003918">
    <property type="entry name" value="NADH_UbQ_OxRdtase"/>
</dbReference>
<reference evidence="10 11" key="1">
    <citation type="submission" date="2018-03" db="EMBL/GenBank/DDBJ databases">
        <title>Genome assembly of novel Miniimonas species PCH200.</title>
        <authorList>
            <person name="Thakur V."/>
            <person name="Kumar V."/>
            <person name="Singh D."/>
        </authorList>
    </citation>
    <scope>NUCLEOTIDE SEQUENCE [LARGE SCALE GENOMIC DNA]</scope>
    <source>
        <strain evidence="10 11">PCH200</strain>
    </source>
</reference>
<feature type="transmembrane region" description="Helical" evidence="8">
    <location>
        <begin position="369"/>
        <end position="391"/>
    </location>
</feature>
<feature type="transmembrane region" description="Helical" evidence="8">
    <location>
        <begin position="198"/>
        <end position="217"/>
    </location>
</feature>
<dbReference type="OrthoDB" id="9768329at2"/>
<evidence type="ECO:0000256" key="6">
    <source>
        <dbReference type="ARBA" id="ARBA00023136"/>
    </source>
</evidence>
<feature type="transmembrane region" description="Helical" evidence="8">
    <location>
        <begin position="295"/>
        <end position="314"/>
    </location>
</feature>
<feature type="domain" description="NADH:quinone oxidoreductase/Mrp antiporter transmembrane" evidence="9">
    <location>
        <begin position="124"/>
        <end position="419"/>
    </location>
</feature>
<organism evidence="10 11">
    <name type="scientific">Serinibacter arcticus</name>
    <dbReference type="NCBI Taxonomy" id="1655435"/>
    <lineage>
        <taxon>Bacteria</taxon>
        <taxon>Bacillati</taxon>
        <taxon>Actinomycetota</taxon>
        <taxon>Actinomycetes</taxon>
        <taxon>Micrococcales</taxon>
        <taxon>Beutenbergiaceae</taxon>
        <taxon>Serinibacter</taxon>
    </lineage>
</organism>
<keyword evidence="4 7" id="KW-0812">Transmembrane</keyword>
<feature type="transmembrane region" description="Helical" evidence="8">
    <location>
        <begin position="106"/>
        <end position="124"/>
    </location>
</feature>
<feature type="transmembrane region" description="Helical" evidence="8">
    <location>
        <begin position="453"/>
        <end position="476"/>
    </location>
</feature>
<dbReference type="GO" id="GO:0042773">
    <property type="term" value="P:ATP synthesis coupled electron transport"/>
    <property type="evidence" value="ECO:0007669"/>
    <property type="project" value="InterPro"/>
</dbReference>
<evidence type="ECO:0000256" key="1">
    <source>
        <dbReference type="ARBA" id="ARBA00004651"/>
    </source>
</evidence>
<dbReference type="AlphaFoldDB" id="A0A2U1ZTV5"/>
<dbReference type="EMBL" id="PYHR01000002">
    <property type="protein sequence ID" value="PWD50401.1"/>
    <property type="molecule type" value="Genomic_DNA"/>
</dbReference>
<dbReference type="InterPro" id="IPR050586">
    <property type="entry name" value="CPA3_Na-H_Antiporter_D"/>
</dbReference>
<feature type="transmembrane region" description="Helical" evidence="8">
    <location>
        <begin position="71"/>
        <end position="94"/>
    </location>
</feature>
<feature type="transmembrane region" description="Helical" evidence="8">
    <location>
        <begin position="411"/>
        <end position="432"/>
    </location>
</feature>
<dbReference type="GO" id="GO:0008137">
    <property type="term" value="F:NADH dehydrogenase (ubiquinone) activity"/>
    <property type="evidence" value="ECO:0007669"/>
    <property type="project" value="InterPro"/>
</dbReference>
<proteinExistence type="inferred from homology"/>
<dbReference type="InterPro" id="IPR001750">
    <property type="entry name" value="ND/Mrp_TM"/>
</dbReference>
<evidence type="ECO:0000313" key="10">
    <source>
        <dbReference type="EMBL" id="PWD50401.1"/>
    </source>
</evidence>
<name>A0A2U1ZTV5_9MICO</name>
<dbReference type="RefSeq" id="WP_109228783.1">
    <property type="nucleotide sequence ID" value="NZ_PYHR01000002.1"/>
</dbReference>
<keyword evidence="3" id="KW-1003">Cell membrane</keyword>
<comment type="similarity">
    <text evidence="2">Belongs to the CPA3 antiporters (TC 2.A.63) subunit D family.</text>
</comment>
<evidence type="ECO:0000256" key="8">
    <source>
        <dbReference type="SAM" id="Phobius"/>
    </source>
</evidence>
<evidence type="ECO:0000256" key="5">
    <source>
        <dbReference type="ARBA" id="ARBA00022989"/>
    </source>
</evidence>
<evidence type="ECO:0000313" key="11">
    <source>
        <dbReference type="Proteomes" id="UP000245166"/>
    </source>
</evidence>
<evidence type="ECO:0000256" key="7">
    <source>
        <dbReference type="RuleBase" id="RU000320"/>
    </source>
</evidence>
<accession>A0A2U1ZTV5</accession>
<dbReference type="PANTHER" id="PTHR42703:SF1">
    <property type="entry name" value="NA(+)_H(+) ANTIPORTER SUBUNIT D1"/>
    <property type="match status" value="1"/>
</dbReference>
<dbReference type="PRINTS" id="PR01437">
    <property type="entry name" value="NUOXDRDTASE4"/>
</dbReference>
<feature type="transmembrane region" description="Helical" evidence="8">
    <location>
        <begin position="263"/>
        <end position="283"/>
    </location>
</feature>
<keyword evidence="5 8" id="KW-1133">Transmembrane helix</keyword>
<keyword evidence="11" id="KW-1185">Reference proteome</keyword>
<feature type="transmembrane region" description="Helical" evidence="8">
    <location>
        <begin position="159"/>
        <end position="178"/>
    </location>
</feature>
<comment type="subcellular location">
    <subcellularLocation>
        <location evidence="1">Cell membrane</location>
        <topology evidence="1">Multi-pass membrane protein</topology>
    </subcellularLocation>
    <subcellularLocation>
        <location evidence="7">Membrane</location>
        <topology evidence="7">Multi-pass membrane protein</topology>
    </subcellularLocation>
</comment>
<dbReference type="GO" id="GO:0005886">
    <property type="term" value="C:plasma membrane"/>
    <property type="evidence" value="ECO:0007669"/>
    <property type="project" value="UniProtKB-SubCell"/>
</dbReference>